<feature type="domain" description="Putative zinc-finger" evidence="3">
    <location>
        <begin position="3"/>
        <end position="36"/>
    </location>
</feature>
<name>A0A939D6P1_CLOAM</name>
<feature type="compositionally biased region" description="Polar residues" evidence="1">
    <location>
        <begin position="183"/>
        <end position="196"/>
    </location>
</feature>
<organism evidence="4 5">
    <name type="scientific">Clostridium aminobutyricum</name>
    <dbReference type="NCBI Taxonomy" id="33953"/>
    <lineage>
        <taxon>Bacteria</taxon>
        <taxon>Bacillati</taxon>
        <taxon>Bacillota</taxon>
        <taxon>Clostridia</taxon>
        <taxon>Eubacteriales</taxon>
        <taxon>Clostridiaceae</taxon>
        <taxon>Clostridium</taxon>
    </lineage>
</organism>
<gene>
    <name evidence="4" type="ORF">JYB65_03555</name>
</gene>
<comment type="caution">
    <text evidence="4">The sequence shown here is derived from an EMBL/GenBank/DDBJ whole genome shotgun (WGS) entry which is preliminary data.</text>
</comment>
<protein>
    <submittedName>
        <fullName evidence="4">Zf-HC2 domain-containing protein</fullName>
    </submittedName>
</protein>
<evidence type="ECO:0000259" key="3">
    <source>
        <dbReference type="Pfam" id="PF13490"/>
    </source>
</evidence>
<keyword evidence="2" id="KW-1133">Transmembrane helix</keyword>
<evidence type="ECO:0000313" key="4">
    <source>
        <dbReference type="EMBL" id="MBN7772429.1"/>
    </source>
</evidence>
<keyword evidence="2" id="KW-0812">Transmembrane</keyword>
<dbReference type="EMBL" id="JAFJZZ010000001">
    <property type="protein sequence ID" value="MBN7772429.1"/>
    <property type="molecule type" value="Genomic_DNA"/>
</dbReference>
<dbReference type="AlphaFoldDB" id="A0A939D6P1"/>
<dbReference type="InterPro" id="IPR027383">
    <property type="entry name" value="Znf_put"/>
</dbReference>
<sequence>MNCTEVKKRLPLYMDHMLESHQMDQIDDHLNVCDDCKREHEEMIQMLSLLSTIEDVPLPEGFDLKLRMELKKEAEEIRKGRPASHKKTKWSGWRRFTSIAAVFVVGLFSVFLYNNVDGFNLENLGDSYHAVNLSDQASKSTSEDVKALKKAEVMSEDADTDVKYDINAALKNSMVRSSAEDSGINSKQESSENAASDQPFVDDSQMTLKSAALTENAASQSTGSAAEVVPDDSQTRKNYALAENFNPSRFLETLSQEDAQIYKRLLNANIFLSSGRDSNAVIYYIKQMNKVLGDCDYKLVSCYQEPEGLWNIEISITTTDENGNEVKEDVTYCGKDGELWKKELSLSTETV</sequence>
<keyword evidence="2" id="KW-0472">Membrane</keyword>
<keyword evidence="5" id="KW-1185">Reference proteome</keyword>
<dbReference type="Proteomes" id="UP000664545">
    <property type="component" value="Unassembled WGS sequence"/>
</dbReference>
<evidence type="ECO:0000313" key="5">
    <source>
        <dbReference type="Proteomes" id="UP000664545"/>
    </source>
</evidence>
<evidence type="ECO:0000256" key="2">
    <source>
        <dbReference type="SAM" id="Phobius"/>
    </source>
</evidence>
<dbReference type="Pfam" id="PF13490">
    <property type="entry name" value="zf-HC2"/>
    <property type="match status" value="1"/>
</dbReference>
<evidence type="ECO:0000256" key="1">
    <source>
        <dbReference type="SAM" id="MobiDB-lite"/>
    </source>
</evidence>
<feature type="region of interest" description="Disordered" evidence="1">
    <location>
        <begin position="177"/>
        <end position="200"/>
    </location>
</feature>
<dbReference type="RefSeq" id="WP_206581234.1">
    <property type="nucleotide sequence ID" value="NZ_JAFJZZ010000001.1"/>
</dbReference>
<reference evidence="4" key="1">
    <citation type="submission" date="2021-02" db="EMBL/GenBank/DDBJ databases">
        <title>Abyssanaerobacter marinus gen.nov., sp., nov, anaerobic bacterium isolated from the Onnuri vent field of Indian Ocean and suggestion of Mogibacteriaceae fam. nov., and proposal of reclassification of ambiguous this family's genus member.</title>
        <authorList>
            <person name="Kim Y.J."/>
            <person name="Yang J.-A."/>
        </authorList>
    </citation>
    <scope>NUCLEOTIDE SEQUENCE</scope>
    <source>
        <strain evidence="4">DSM 2634</strain>
    </source>
</reference>
<proteinExistence type="predicted"/>
<accession>A0A939D6P1</accession>
<feature type="transmembrane region" description="Helical" evidence="2">
    <location>
        <begin position="96"/>
        <end position="113"/>
    </location>
</feature>